<proteinExistence type="predicted"/>
<protein>
    <submittedName>
        <fullName evidence="1">Unannotated protein</fullName>
    </submittedName>
</protein>
<name>A0A6J7LVT8_9ZZZZ</name>
<organism evidence="1">
    <name type="scientific">freshwater metagenome</name>
    <dbReference type="NCBI Taxonomy" id="449393"/>
    <lineage>
        <taxon>unclassified sequences</taxon>
        <taxon>metagenomes</taxon>
        <taxon>ecological metagenomes</taxon>
    </lineage>
</organism>
<dbReference type="EMBL" id="CAFBOK010000008">
    <property type="protein sequence ID" value="CAB4971515.1"/>
    <property type="molecule type" value="Genomic_DNA"/>
</dbReference>
<sequence length="63" mass="6914">MRTTWRVVKGEALHVVTELGKCRCSGCTGKTSANHEHGELPLVRGVHELHVELVVRPTILNGT</sequence>
<accession>A0A6J7LVT8</accession>
<dbReference type="AlphaFoldDB" id="A0A6J7LVT8"/>
<gene>
    <name evidence="1" type="ORF">UFOPK3927_00128</name>
</gene>
<reference evidence="1" key="1">
    <citation type="submission" date="2020-05" db="EMBL/GenBank/DDBJ databases">
        <authorList>
            <person name="Chiriac C."/>
            <person name="Salcher M."/>
            <person name="Ghai R."/>
            <person name="Kavagutti S V."/>
        </authorList>
    </citation>
    <scope>NUCLEOTIDE SEQUENCE</scope>
</reference>
<evidence type="ECO:0000313" key="1">
    <source>
        <dbReference type="EMBL" id="CAB4971515.1"/>
    </source>
</evidence>